<dbReference type="HOGENOM" id="CLU_025086_2_0_1"/>
<dbReference type="GO" id="GO:0046872">
    <property type="term" value="F:metal ion binding"/>
    <property type="evidence" value="ECO:0007669"/>
    <property type="project" value="UniProtKB-KW"/>
</dbReference>
<evidence type="ECO:0000256" key="3">
    <source>
        <dbReference type="ARBA" id="ARBA00012814"/>
    </source>
</evidence>
<dbReference type="Pfam" id="PF18553">
    <property type="entry name" value="PheRS_DBD3"/>
    <property type="match status" value="1"/>
</dbReference>
<protein>
    <recommendedName>
        <fullName evidence="3">phenylalanine--tRNA ligase</fullName>
        <ecNumber evidence="3">6.1.1.20</ecNumber>
    </recommendedName>
    <alternativeName>
        <fullName evidence="12">Phenylalanyl-tRNA synthetase alpha subunit</fullName>
    </alternativeName>
</protein>
<dbReference type="InterPro" id="IPR002319">
    <property type="entry name" value="Phenylalanyl-tRNA_Synthase"/>
</dbReference>
<dbReference type="PANTHER" id="PTHR11538">
    <property type="entry name" value="PHENYLALANYL-TRNA SYNTHETASE"/>
    <property type="match status" value="1"/>
</dbReference>
<dbReference type="STRING" id="1036808.A0A0C3E7S5"/>
<dbReference type="Pfam" id="PF01409">
    <property type="entry name" value="tRNA-synt_2d"/>
    <property type="match status" value="1"/>
</dbReference>
<dbReference type="Gene3D" id="1.10.10.2320">
    <property type="match status" value="1"/>
</dbReference>
<evidence type="ECO:0000256" key="8">
    <source>
        <dbReference type="ARBA" id="ARBA00022840"/>
    </source>
</evidence>
<dbReference type="GO" id="GO:0005829">
    <property type="term" value="C:cytosol"/>
    <property type="evidence" value="ECO:0007669"/>
    <property type="project" value="TreeGrafter"/>
</dbReference>
<dbReference type="AlphaFoldDB" id="A0A0C3E7S5"/>
<keyword evidence="11" id="KW-0030">Aminoacyl-tRNA synthetase</keyword>
<reference evidence="15" key="2">
    <citation type="submission" date="2015-01" db="EMBL/GenBank/DDBJ databases">
        <title>Evolutionary Origins and Diversification of the Mycorrhizal Mutualists.</title>
        <authorList>
            <consortium name="DOE Joint Genome Institute"/>
            <consortium name="Mycorrhizal Genomics Consortium"/>
            <person name="Kohler A."/>
            <person name="Kuo A."/>
            <person name="Nagy L.G."/>
            <person name="Floudas D."/>
            <person name="Copeland A."/>
            <person name="Barry K.W."/>
            <person name="Cichocki N."/>
            <person name="Veneault-Fourrey C."/>
            <person name="LaButti K."/>
            <person name="Lindquist E.A."/>
            <person name="Lipzen A."/>
            <person name="Lundell T."/>
            <person name="Morin E."/>
            <person name="Murat C."/>
            <person name="Riley R."/>
            <person name="Ohm R."/>
            <person name="Sun H."/>
            <person name="Tunlid A."/>
            <person name="Henrissat B."/>
            <person name="Grigoriev I.V."/>
            <person name="Hibbett D.S."/>
            <person name="Martin F."/>
        </authorList>
    </citation>
    <scope>NUCLEOTIDE SEQUENCE [LARGE SCALE GENOMIC DNA]</scope>
    <source>
        <strain evidence="15">Foug A</strain>
    </source>
</reference>
<keyword evidence="9" id="KW-0460">Magnesium</keyword>
<evidence type="ECO:0000256" key="7">
    <source>
        <dbReference type="ARBA" id="ARBA00022741"/>
    </source>
</evidence>
<dbReference type="PROSITE" id="PS50862">
    <property type="entry name" value="AA_TRNA_LIGASE_II"/>
    <property type="match status" value="1"/>
</dbReference>
<dbReference type="GO" id="GO:0009328">
    <property type="term" value="C:phenylalanine-tRNA ligase complex"/>
    <property type="evidence" value="ECO:0007669"/>
    <property type="project" value="TreeGrafter"/>
</dbReference>
<proteinExistence type="inferred from homology"/>
<dbReference type="InterPro" id="IPR040725">
    <property type="entry name" value="PheRS_DBD3"/>
</dbReference>
<accession>A0A0C3E7S5</accession>
<dbReference type="Gene3D" id="1.10.10.2330">
    <property type="match status" value="1"/>
</dbReference>
<dbReference type="EMBL" id="KN822008">
    <property type="protein sequence ID" value="KIM68830.1"/>
    <property type="molecule type" value="Genomic_DNA"/>
</dbReference>
<keyword evidence="4" id="KW-0963">Cytoplasm</keyword>
<dbReference type="GO" id="GO:0004826">
    <property type="term" value="F:phenylalanine-tRNA ligase activity"/>
    <property type="evidence" value="ECO:0007669"/>
    <property type="project" value="UniProtKB-EC"/>
</dbReference>
<evidence type="ECO:0000256" key="4">
    <source>
        <dbReference type="ARBA" id="ARBA00022490"/>
    </source>
</evidence>
<dbReference type="InterPro" id="IPR004529">
    <property type="entry name" value="Phe-tRNA-synth_IIc_asu"/>
</dbReference>
<dbReference type="CDD" id="cd00496">
    <property type="entry name" value="PheRS_alpha_core"/>
    <property type="match status" value="1"/>
</dbReference>
<comment type="subcellular location">
    <subcellularLocation>
        <location evidence="1">Cytoplasm</location>
    </subcellularLocation>
</comment>
<dbReference type="NCBIfam" id="TIGR00468">
    <property type="entry name" value="pheS"/>
    <property type="match status" value="1"/>
</dbReference>
<dbReference type="OrthoDB" id="238316at2759"/>
<dbReference type="Proteomes" id="UP000053989">
    <property type="component" value="Unassembled WGS sequence"/>
</dbReference>
<evidence type="ECO:0000256" key="2">
    <source>
        <dbReference type="ARBA" id="ARBA00006703"/>
    </source>
</evidence>
<keyword evidence="6" id="KW-0479">Metal-binding</keyword>
<dbReference type="FunCoup" id="A0A0C3E7S5">
    <property type="interactions" value="762"/>
</dbReference>
<evidence type="ECO:0000259" key="13">
    <source>
        <dbReference type="PROSITE" id="PS50862"/>
    </source>
</evidence>
<evidence type="ECO:0000313" key="14">
    <source>
        <dbReference type="EMBL" id="KIM68830.1"/>
    </source>
</evidence>
<feature type="domain" description="Aminoacyl-transfer RNA synthetases class-II family profile" evidence="13">
    <location>
        <begin position="397"/>
        <end position="541"/>
    </location>
</feature>
<keyword evidence="5" id="KW-0436">Ligase</keyword>
<dbReference type="GO" id="GO:0005524">
    <property type="term" value="F:ATP binding"/>
    <property type="evidence" value="ECO:0007669"/>
    <property type="project" value="UniProtKB-KW"/>
</dbReference>
<dbReference type="InterPro" id="IPR006195">
    <property type="entry name" value="aa-tRNA-synth_II"/>
</dbReference>
<gene>
    <name evidence="14" type="ORF">SCLCIDRAFT_1209036</name>
</gene>
<dbReference type="InParanoid" id="A0A0C3E7S5"/>
<evidence type="ECO:0000256" key="10">
    <source>
        <dbReference type="ARBA" id="ARBA00022917"/>
    </source>
</evidence>
<keyword evidence="15" id="KW-1185">Reference proteome</keyword>
<evidence type="ECO:0000256" key="11">
    <source>
        <dbReference type="ARBA" id="ARBA00023146"/>
    </source>
</evidence>
<organism evidence="14 15">
    <name type="scientific">Scleroderma citrinum Foug A</name>
    <dbReference type="NCBI Taxonomy" id="1036808"/>
    <lineage>
        <taxon>Eukaryota</taxon>
        <taxon>Fungi</taxon>
        <taxon>Dikarya</taxon>
        <taxon>Basidiomycota</taxon>
        <taxon>Agaricomycotina</taxon>
        <taxon>Agaricomycetes</taxon>
        <taxon>Agaricomycetidae</taxon>
        <taxon>Boletales</taxon>
        <taxon>Sclerodermatineae</taxon>
        <taxon>Sclerodermataceae</taxon>
        <taxon>Scleroderma</taxon>
    </lineage>
</organism>
<keyword evidence="8" id="KW-0067">ATP-binding</keyword>
<dbReference type="PANTHER" id="PTHR11538:SF40">
    <property type="entry name" value="PHENYLALANINE--TRNA LIGASE ALPHA SUBUNIT"/>
    <property type="match status" value="1"/>
</dbReference>
<dbReference type="NCBIfam" id="NF003210">
    <property type="entry name" value="PRK04172.1"/>
    <property type="match status" value="1"/>
</dbReference>
<evidence type="ECO:0000256" key="9">
    <source>
        <dbReference type="ARBA" id="ARBA00022842"/>
    </source>
</evidence>
<evidence type="ECO:0000256" key="5">
    <source>
        <dbReference type="ARBA" id="ARBA00022598"/>
    </source>
</evidence>
<dbReference type="GO" id="GO:0000049">
    <property type="term" value="F:tRNA binding"/>
    <property type="evidence" value="ECO:0007669"/>
    <property type="project" value="InterPro"/>
</dbReference>
<comment type="similarity">
    <text evidence="2">Belongs to the class-II aminoacyl-tRNA synthetase family. Phe-tRNA synthetase alpha subunit type 2 subfamily.</text>
</comment>
<dbReference type="FunFam" id="1.10.10.2330:FF:000002">
    <property type="entry name" value="Phenylalanyl-tRNA synthetase alpha chain"/>
    <property type="match status" value="1"/>
</dbReference>
<sequence length="545" mass="60711">MTRNVKSKQISVTDPCPSIMAEALQQLLLDTLAQHSIIKDTRSLVIPGQTDPAESHEAQITILGALNSLHSREMISYETHEISSHVLTAEGAQIVLEGSHEARVWAALPAKGEGEPMGVQDLKKKIGDEAAKVGQGRAFKNGWIAKDGSGFVKNVSSIEDVTRLELREVDATGTLKAGEKSLAELRKRKLIVQRKGQWFTALKGPNFSTSIAKPETDLTVDMLTSGSWRNAAFKKYNFEADGIPTSGGAFHPLLKVREEIRNIFLEMGFEEMPTNTFVESGFWCFDALFVPQLHPARELQDTFYLSDPSTSLKPAEDYYKRVATVHEKGGHGSIGYRTPWSDEESHKLLLRTHTTASSAAMLYKLAAKCRDEIHQRENSVATETGTSTTAEGDGFRPAKLFSIDRVFRNETMDATHLAEFHQVEGVVADRNLTLADLIGFMRVFFKKMGITDVRFKPAYNPYTEPSLEIFAFHPMLQKWVEIGNSGMFRPEMLEPMGLPKDVRVHGWGISLERPTMIRYGINNIRTLVGHKTSIEGVENSPAVMF</sequence>
<reference evidence="14 15" key="1">
    <citation type="submission" date="2014-04" db="EMBL/GenBank/DDBJ databases">
        <authorList>
            <consortium name="DOE Joint Genome Institute"/>
            <person name="Kuo A."/>
            <person name="Kohler A."/>
            <person name="Nagy L.G."/>
            <person name="Floudas D."/>
            <person name="Copeland A."/>
            <person name="Barry K.W."/>
            <person name="Cichocki N."/>
            <person name="Veneault-Fourrey C."/>
            <person name="LaButti K."/>
            <person name="Lindquist E.A."/>
            <person name="Lipzen A."/>
            <person name="Lundell T."/>
            <person name="Morin E."/>
            <person name="Murat C."/>
            <person name="Sun H."/>
            <person name="Tunlid A."/>
            <person name="Henrissat B."/>
            <person name="Grigoriev I.V."/>
            <person name="Hibbett D.S."/>
            <person name="Martin F."/>
            <person name="Nordberg H.P."/>
            <person name="Cantor M.N."/>
            <person name="Hua S.X."/>
        </authorList>
    </citation>
    <scope>NUCLEOTIDE SEQUENCE [LARGE SCALE GENOMIC DNA]</scope>
    <source>
        <strain evidence="14 15">Foug A</strain>
    </source>
</reference>
<dbReference type="EC" id="6.1.1.20" evidence="3"/>
<dbReference type="Gene3D" id="3.30.1370.240">
    <property type="match status" value="1"/>
</dbReference>
<evidence type="ECO:0000256" key="6">
    <source>
        <dbReference type="ARBA" id="ARBA00022723"/>
    </source>
</evidence>
<evidence type="ECO:0000313" key="15">
    <source>
        <dbReference type="Proteomes" id="UP000053989"/>
    </source>
</evidence>
<name>A0A0C3E7S5_9AGAM</name>
<dbReference type="Gene3D" id="3.30.930.10">
    <property type="entry name" value="Bira Bifunctional Protein, Domain 2"/>
    <property type="match status" value="1"/>
</dbReference>
<keyword evidence="7" id="KW-0547">Nucleotide-binding</keyword>
<keyword evidence="10" id="KW-0648">Protein biosynthesis</keyword>
<evidence type="ECO:0000256" key="12">
    <source>
        <dbReference type="ARBA" id="ARBA00030612"/>
    </source>
</evidence>
<dbReference type="InterPro" id="IPR045864">
    <property type="entry name" value="aa-tRNA-synth_II/BPL/LPL"/>
</dbReference>
<evidence type="ECO:0000256" key="1">
    <source>
        <dbReference type="ARBA" id="ARBA00004496"/>
    </source>
</evidence>
<dbReference type="GO" id="GO:0006432">
    <property type="term" value="P:phenylalanyl-tRNA aminoacylation"/>
    <property type="evidence" value="ECO:0007669"/>
    <property type="project" value="InterPro"/>
</dbReference>
<dbReference type="SUPFAM" id="SSF55681">
    <property type="entry name" value="Class II aaRS and biotin synthetases"/>
    <property type="match status" value="1"/>
</dbReference>